<dbReference type="PROSITE" id="PS50206">
    <property type="entry name" value="RHODANESE_3"/>
    <property type="match status" value="1"/>
</dbReference>
<protein>
    <submittedName>
        <fullName evidence="3">tRNA 2-selenouridine(34) synthase MnmH</fullName>
    </submittedName>
</protein>
<dbReference type="Pfam" id="PF26341">
    <property type="entry name" value="AAA_SelU"/>
    <property type="match status" value="1"/>
</dbReference>
<name>A0A2D3WJY8_9BACT</name>
<dbReference type="GO" id="GO:0002098">
    <property type="term" value="P:tRNA wobble uridine modification"/>
    <property type="evidence" value="ECO:0007669"/>
    <property type="project" value="InterPro"/>
</dbReference>
<feature type="domain" description="Rhodanese" evidence="2">
    <location>
        <begin position="74"/>
        <end position="187"/>
    </location>
</feature>
<dbReference type="Pfam" id="PF00581">
    <property type="entry name" value="Rhodanese"/>
    <property type="match status" value="1"/>
</dbReference>
<dbReference type="NCBIfam" id="NF008750">
    <property type="entry name" value="PRK11784.1-2"/>
    <property type="match status" value="1"/>
</dbReference>
<dbReference type="Gene3D" id="3.40.250.10">
    <property type="entry name" value="Rhodanese-like domain"/>
    <property type="match status" value="1"/>
</dbReference>
<evidence type="ECO:0000313" key="4">
    <source>
        <dbReference type="Proteomes" id="UP000228859"/>
    </source>
</evidence>
<dbReference type="PANTHER" id="PTHR30401:SF0">
    <property type="entry name" value="TRNA 2-SELENOURIDINE SYNTHASE"/>
    <property type="match status" value="1"/>
</dbReference>
<evidence type="ECO:0000313" key="3">
    <source>
        <dbReference type="EMBL" id="DAB38034.1"/>
    </source>
</evidence>
<dbReference type="InterPro" id="IPR058840">
    <property type="entry name" value="AAA_SelU"/>
</dbReference>
<dbReference type="InterPro" id="IPR036873">
    <property type="entry name" value="Rhodanese-like_dom_sf"/>
</dbReference>
<feature type="non-terminal residue" evidence="3">
    <location>
        <position position="1"/>
    </location>
</feature>
<organism evidence="3 4">
    <name type="scientific">Sulfuricurvum kujiense</name>
    <dbReference type="NCBI Taxonomy" id="148813"/>
    <lineage>
        <taxon>Bacteria</taxon>
        <taxon>Pseudomonadati</taxon>
        <taxon>Campylobacterota</taxon>
        <taxon>Epsilonproteobacteria</taxon>
        <taxon>Campylobacterales</taxon>
        <taxon>Sulfurimonadaceae</taxon>
        <taxon>Sulfuricurvum</taxon>
    </lineage>
</organism>
<evidence type="ECO:0000256" key="1">
    <source>
        <dbReference type="ARBA" id="ARBA00023266"/>
    </source>
</evidence>
<dbReference type="SUPFAM" id="SSF52821">
    <property type="entry name" value="Rhodanese/Cell cycle control phosphatase"/>
    <property type="match status" value="1"/>
</dbReference>
<proteinExistence type="predicted"/>
<dbReference type="SMART" id="SM00450">
    <property type="entry name" value="RHOD"/>
    <property type="match status" value="1"/>
</dbReference>
<dbReference type="NCBIfam" id="TIGR03167">
    <property type="entry name" value="tRNA_sel_U_synt"/>
    <property type="match status" value="1"/>
</dbReference>
<dbReference type="Proteomes" id="UP000228859">
    <property type="component" value="Unassembled WGS sequence"/>
</dbReference>
<keyword evidence="1" id="KW-0711">Selenium</keyword>
<comment type="caution">
    <text evidence="3">The sequence shown here is derived from an EMBL/GenBank/DDBJ whole genome shotgun (WGS) entry which is preliminary data.</text>
</comment>
<dbReference type="InterPro" id="IPR001763">
    <property type="entry name" value="Rhodanese-like_dom"/>
</dbReference>
<accession>A0A2D3WJY8</accession>
<dbReference type="PANTHER" id="PTHR30401">
    <property type="entry name" value="TRNA 2-SELENOURIDINE SYNTHASE"/>
    <property type="match status" value="1"/>
</dbReference>
<sequence length="391" mass="44364">RNLMGLVVVAIHIGDTELYFVNRRTCRHENSLVSVKLWHKGAYKGAISGEMVKCEMIQTIPIETFLESHNTYDLIIDARSPHEYGESHVPSAQNFYALNDAEHHEVGTIYKQISPFEARVKGASYVCLNAARHIHDIYPAFTPNSRIAIYCARGGMRSSSLGTILSNIGYRIDRVIGGYKSYRTFVTGYLDTLPPLNFITLGGNTGCGKSDLLNELDNVIDLEKMANHYGSVFGDVNGAQPSQKEFQNRLTHALLSLKPEKKGFVEAESKRIGKIMLPSSLYKQMESGFRIEITAPIEQRVERIMRMYDSMDEHFFMERMERISPYISRDDKTSAIAAFENGDLPRVSEILLTQYYDKVYKVTIKPDMSIHNDDPLKTLDILRGIQDEQQC</sequence>
<dbReference type="NCBIfam" id="NF008752">
    <property type="entry name" value="PRK11784.1-4"/>
    <property type="match status" value="1"/>
</dbReference>
<gene>
    <name evidence="3" type="ORF">CFH83_07995</name>
</gene>
<dbReference type="GO" id="GO:0043828">
    <property type="term" value="F:tRNA 2-selenouridine synthase activity"/>
    <property type="evidence" value="ECO:0007669"/>
    <property type="project" value="InterPro"/>
</dbReference>
<dbReference type="InterPro" id="IPR017582">
    <property type="entry name" value="SelU"/>
</dbReference>
<dbReference type="AlphaFoldDB" id="A0A2D3WJY8"/>
<evidence type="ECO:0000259" key="2">
    <source>
        <dbReference type="PROSITE" id="PS50206"/>
    </source>
</evidence>
<dbReference type="EMBL" id="DLUI01000115">
    <property type="protein sequence ID" value="DAB38034.1"/>
    <property type="molecule type" value="Genomic_DNA"/>
</dbReference>
<reference evidence="3 4" key="1">
    <citation type="journal article" date="2017" name="Front. Microbiol.">
        <title>Comparative Genomic Analysis of the Class Epsilonproteobacteria and Proposed Reclassification to Epsilonbacteraeota (phyl. nov.).</title>
        <authorList>
            <person name="Waite D.W."/>
            <person name="Vanwonterghem I."/>
            <person name="Rinke C."/>
            <person name="Parks D.H."/>
            <person name="Zhang Y."/>
            <person name="Takai K."/>
            <person name="Sievert S.M."/>
            <person name="Simon J."/>
            <person name="Campbell B.J."/>
            <person name="Hanson T.E."/>
            <person name="Woyke T."/>
            <person name="Klotz M.G."/>
            <person name="Hugenholtz P."/>
        </authorList>
    </citation>
    <scope>NUCLEOTIDE SEQUENCE [LARGE SCALE GENOMIC DNA]</scope>
    <source>
        <strain evidence="3">UBA12443</strain>
    </source>
</reference>